<dbReference type="Gene3D" id="2.120.10.60">
    <property type="entry name" value="Tricorn protease N-terminal domain"/>
    <property type="match status" value="1"/>
</dbReference>
<dbReference type="SUPFAM" id="SSF53474">
    <property type="entry name" value="alpha/beta-Hydrolases"/>
    <property type="match status" value="1"/>
</dbReference>
<evidence type="ECO:0000259" key="4">
    <source>
        <dbReference type="Pfam" id="PF00326"/>
    </source>
</evidence>
<evidence type="ECO:0000313" key="5">
    <source>
        <dbReference type="EMBL" id="MDA5398905.1"/>
    </source>
</evidence>
<dbReference type="GO" id="GO:0004252">
    <property type="term" value="F:serine-type endopeptidase activity"/>
    <property type="evidence" value="ECO:0007669"/>
    <property type="project" value="TreeGrafter"/>
</dbReference>
<dbReference type="InterPro" id="IPR001375">
    <property type="entry name" value="Peptidase_S9_cat"/>
</dbReference>
<dbReference type="SUPFAM" id="SSF82171">
    <property type="entry name" value="DPP6 N-terminal domain-like"/>
    <property type="match status" value="1"/>
</dbReference>
<gene>
    <name evidence="5" type="ORF">OQ273_10015</name>
</gene>
<name>A0A9X3ZHU5_9HYPH</name>
<dbReference type="RefSeq" id="WP_267990335.1">
    <property type="nucleotide sequence ID" value="NZ_JAPJZI010000001.1"/>
</dbReference>
<dbReference type="EMBL" id="JAPJZI010000001">
    <property type="protein sequence ID" value="MDA5398905.1"/>
    <property type="molecule type" value="Genomic_DNA"/>
</dbReference>
<dbReference type="InterPro" id="IPR029058">
    <property type="entry name" value="AB_hydrolase_fold"/>
</dbReference>
<dbReference type="InterPro" id="IPR011659">
    <property type="entry name" value="WD40"/>
</dbReference>
<evidence type="ECO:0000256" key="2">
    <source>
        <dbReference type="ARBA" id="ARBA00022825"/>
    </source>
</evidence>
<evidence type="ECO:0000256" key="3">
    <source>
        <dbReference type="SAM" id="SignalP"/>
    </source>
</evidence>
<organism evidence="5 6">
    <name type="scientific">Hoeflea prorocentri</name>
    <dbReference type="NCBI Taxonomy" id="1922333"/>
    <lineage>
        <taxon>Bacteria</taxon>
        <taxon>Pseudomonadati</taxon>
        <taxon>Pseudomonadota</taxon>
        <taxon>Alphaproteobacteria</taxon>
        <taxon>Hyphomicrobiales</taxon>
        <taxon>Rhizobiaceae</taxon>
        <taxon>Hoeflea</taxon>
    </lineage>
</organism>
<dbReference type="InterPro" id="IPR011042">
    <property type="entry name" value="6-blade_b-propeller_TolB-like"/>
</dbReference>
<dbReference type="PANTHER" id="PTHR42776">
    <property type="entry name" value="SERINE PEPTIDASE S9 FAMILY MEMBER"/>
    <property type="match status" value="1"/>
</dbReference>
<feature type="domain" description="Peptidase S9 prolyl oligopeptidase catalytic" evidence="4">
    <location>
        <begin position="470"/>
        <end position="669"/>
    </location>
</feature>
<dbReference type="AlphaFoldDB" id="A0A9X3ZHU5"/>
<reference evidence="5" key="1">
    <citation type="submission" date="2022-11" db="EMBL/GenBank/DDBJ databases">
        <title>Draft genome sequence of Hoeflea poritis E7-10 and Hoeflea prorocentri PM5-8, separated from scleractinian coral Porites lutea and marine dinoflagellate.</title>
        <authorList>
            <person name="Zhang G."/>
            <person name="Wei Q."/>
            <person name="Cai L."/>
        </authorList>
    </citation>
    <scope>NUCLEOTIDE SEQUENCE</scope>
    <source>
        <strain evidence="5">PM5-8</strain>
    </source>
</reference>
<comment type="caution">
    <text evidence="5">The sequence shown here is derived from an EMBL/GenBank/DDBJ whole genome shotgun (WGS) entry which is preliminary data.</text>
</comment>
<dbReference type="Pfam" id="PF07676">
    <property type="entry name" value="PD40"/>
    <property type="match status" value="2"/>
</dbReference>
<keyword evidence="2" id="KW-0645">Protease</keyword>
<dbReference type="Pfam" id="PF00326">
    <property type="entry name" value="Peptidase_S9"/>
    <property type="match status" value="1"/>
</dbReference>
<evidence type="ECO:0000313" key="6">
    <source>
        <dbReference type="Proteomes" id="UP001151234"/>
    </source>
</evidence>
<evidence type="ECO:0000256" key="1">
    <source>
        <dbReference type="ARBA" id="ARBA00022801"/>
    </source>
</evidence>
<feature type="signal peptide" evidence="3">
    <location>
        <begin position="1"/>
        <end position="29"/>
    </location>
</feature>
<proteinExistence type="predicted"/>
<accession>A0A9X3ZHU5</accession>
<dbReference type="Gene3D" id="3.40.50.1820">
    <property type="entry name" value="alpha/beta hydrolase"/>
    <property type="match status" value="1"/>
</dbReference>
<keyword evidence="1" id="KW-0378">Hydrolase</keyword>
<keyword evidence="6" id="KW-1185">Reference proteome</keyword>
<protein>
    <submittedName>
        <fullName evidence="5">S9 family peptidase</fullName>
    </submittedName>
</protein>
<keyword evidence="3" id="KW-0732">Signal</keyword>
<feature type="chain" id="PRO_5040846533" evidence="3">
    <location>
        <begin position="30"/>
        <end position="675"/>
    </location>
</feature>
<sequence length="675" mass="75306">MKQIKATARICISFAVLVFALPLTQHANAQSQWTPELSLQVKRLSDLSFSPDNKSLLYGINSVDLDGDIYLTEFVVSDLSGKNIRTLLAPSAHISSAQWSADGKTVAYLSSESGVNNIWMIDAGGGKGRRITDVKNDISSFQWAPDSQSIAFVMTDPDFNAPDVQDPEIFNKNRLWQLKLDDARTGGQIINLTKDQDFTVSDWAGSWAYDWSADSRKIVFAYQDDPGLDAWTKAQLAVVETDTGSLTKIATENDRWKYFPKFSPDGKWIVFINAPGAFKWSFLWDMKLVPADGGSMISLASSNRRLPFPWQWASDSKSIYYVENDRATYSFFSMPVDGGAPERVFGSPSDLDVPGLNTYLVSSFVDVSSDNEKVAIIGQTYNKPPEIYVSDLKPFSPEKASDANAAFYDVPIGKTQLIEWHSLDNTKVEGIFTYPQNFVDGQRYPLVVQLHGGPNGADFNEYLPLMKFFSTAAYSAKDYFVLRINYRGSLGYGKKFREDLIGKFGVVDIQDIMSGVAHTINLGLVDPEQLFVIGQSNGGTLTSWIITQTDMFKAACPIAGETDYISLEGTNGYFQTSWYLGGSFTDNLQRFLERSPIFHVKNVRTPTLVQGGLLDDNVPHTQLQEFYRALKRVGVDAHLVGYPGSDHDEYPPKLYLRLLQSCLEWTDRHRASAGK</sequence>
<keyword evidence="2" id="KW-0720">Serine protease</keyword>
<dbReference type="Gene3D" id="2.120.10.30">
    <property type="entry name" value="TolB, C-terminal domain"/>
    <property type="match status" value="1"/>
</dbReference>
<dbReference type="Proteomes" id="UP001151234">
    <property type="component" value="Unassembled WGS sequence"/>
</dbReference>
<dbReference type="PANTHER" id="PTHR42776:SF27">
    <property type="entry name" value="DIPEPTIDYL PEPTIDASE FAMILY MEMBER 6"/>
    <property type="match status" value="1"/>
</dbReference>
<dbReference type="GO" id="GO:0006508">
    <property type="term" value="P:proteolysis"/>
    <property type="evidence" value="ECO:0007669"/>
    <property type="project" value="InterPro"/>
</dbReference>